<dbReference type="SUPFAM" id="SSF49373">
    <property type="entry name" value="Invasin/intimin cell-adhesion fragments"/>
    <property type="match status" value="2"/>
</dbReference>
<dbReference type="InterPro" id="IPR052052">
    <property type="entry name" value="Polysaccharide_Lyase_9"/>
</dbReference>
<organism evidence="11 12">
    <name type="scientific">Polaribacter vadi</name>
    <dbReference type="NCBI Taxonomy" id="1774273"/>
    <lineage>
        <taxon>Bacteria</taxon>
        <taxon>Pseudomonadati</taxon>
        <taxon>Bacteroidota</taxon>
        <taxon>Flavobacteriia</taxon>
        <taxon>Flavobacteriales</taxon>
        <taxon>Flavobacteriaceae</taxon>
    </lineage>
</organism>
<dbReference type="InterPro" id="IPR008964">
    <property type="entry name" value="Invasin/intimin_cell_adhesion"/>
</dbReference>
<proteinExistence type="inferred from homology"/>
<evidence type="ECO:0000256" key="8">
    <source>
        <dbReference type="ARBA" id="ARBA00038263"/>
    </source>
</evidence>
<protein>
    <recommendedName>
        <fullName evidence="10">BIG2 domain-containing protein</fullName>
    </recommendedName>
</protein>
<dbReference type="Pfam" id="PF02368">
    <property type="entry name" value="Big_2"/>
    <property type="match status" value="2"/>
</dbReference>
<keyword evidence="12" id="KW-1185">Reference proteome</keyword>
<dbReference type="SMART" id="SM00635">
    <property type="entry name" value="BID_2"/>
    <property type="match status" value="2"/>
</dbReference>
<dbReference type="STRING" id="1774273.LPB03_10115"/>
<dbReference type="OrthoDB" id="8660908at2"/>
<keyword evidence="3" id="KW-0964">Secreted</keyword>
<dbReference type="PROSITE" id="PS51257">
    <property type="entry name" value="PROKAR_LIPOPROTEIN"/>
    <property type="match status" value="1"/>
</dbReference>
<dbReference type="PANTHER" id="PTHR40088">
    <property type="entry name" value="PECTATE LYASE (EUROFUNG)"/>
    <property type="match status" value="1"/>
</dbReference>
<gene>
    <name evidence="11" type="ORF">LPB3_10125</name>
</gene>
<dbReference type="GO" id="GO:0016837">
    <property type="term" value="F:carbon-oxygen lyase activity, acting on polysaccharides"/>
    <property type="evidence" value="ECO:0007669"/>
    <property type="project" value="TreeGrafter"/>
</dbReference>
<dbReference type="InterPro" id="IPR006626">
    <property type="entry name" value="PbH1"/>
</dbReference>
<dbReference type="Gene3D" id="2.160.20.10">
    <property type="entry name" value="Single-stranded right-handed beta-helix, Pectin lyase-like"/>
    <property type="match status" value="1"/>
</dbReference>
<dbReference type="Pfam" id="PF22842">
    <property type="entry name" value="Pel9A-like_beta_helix"/>
    <property type="match status" value="1"/>
</dbReference>
<dbReference type="KEGG" id="pob:LPB03_10115"/>
<evidence type="ECO:0000256" key="6">
    <source>
        <dbReference type="ARBA" id="ARBA00022837"/>
    </source>
</evidence>
<dbReference type="SMART" id="SM00710">
    <property type="entry name" value="PbH1"/>
    <property type="match status" value="5"/>
</dbReference>
<dbReference type="PANTHER" id="PTHR40088:SF1">
    <property type="entry name" value="PECTATE LYASE PEL9"/>
    <property type="match status" value="1"/>
</dbReference>
<name>A0A1B8TSE1_9FLAO</name>
<evidence type="ECO:0000313" key="11">
    <source>
        <dbReference type="EMBL" id="OBY62512.1"/>
    </source>
</evidence>
<dbReference type="InterPro" id="IPR003343">
    <property type="entry name" value="Big_2"/>
</dbReference>
<evidence type="ECO:0000256" key="4">
    <source>
        <dbReference type="ARBA" id="ARBA00022723"/>
    </source>
</evidence>
<evidence type="ECO:0000256" key="7">
    <source>
        <dbReference type="ARBA" id="ARBA00023239"/>
    </source>
</evidence>
<feature type="domain" description="BIG2" evidence="10">
    <location>
        <begin position="34"/>
        <end position="109"/>
    </location>
</feature>
<feature type="domain" description="BIG2" evidence="10">
    <location>
        <begin position="122"/>
        <end position="197"/>
    </location>
</feature>
<sequence>MIKLNKKNNFILILFLSAIIACGTDADQEIDSSLVTSITIEGNTITDGGTSQLTATVSPANALNQEVIWSVTKPSVASVSQTGLLTAVSNGEVTVVAKASDNSGIKAEKSFLISGVTVAAIPVETITIIAVDITNGASQQLAVNILPFNATDKTVTWSISDTAIAEISSDGLLSPKANGTVTVTAVATDGSGVSGDAQINISGINANLQGAVVSTPEELLAAIATVAAGENIYVIDGNYTFNSTINLSQNGSASNLISLLAHPDNTGRPSFNFSSMSENSSNRGISLAGDYWYVKGIDVVGAGDNGMFVRGDNNLIEFCSFSENKDTGLQIGNGGSNNTILNCDSFFNADSSLENADGFACKLDAGTGNKFIGCRAWQNLDDGWDGYLRGNDNITTTYESCWAFNNGYLQDGSKGKGDGNGFKSGGSDDKLLKHNAIYTNCIAAGNIYDGFDHNSNRGDIEIYNSVAYKNGRNINFSGSNIANSLTIKNTASFAGESEDSYRATTLDITNNGWQDGITTNASDFVSIDLTLLSSQRNADGTLPNIDFLKLVSGSDLIDAGVDVGLSFNGSAPDIGAFEKE</sequence>
<keyword evidence="7" id="KW-0456">Lyase</keyword>
<dbReference type="EMBL" id="LSFM01000023">
    <property type="protein sequence ID" value="OBY62512.1"/>
    <property type="molecule type" value="Genomic_DNA"/>
</dbReference>
<feature type="signal peptide" evidence="9">
    <location>
        <begin position="1"/>
        <end position="26"/>
    </location>
</feature>
<evidence type="ECO:0000256" key="5">
    <source>
        <dbReference type="ARBA" id="ARBA00022729"/>
    </source>
</evidence>
<evidence type="ECO:0000256" key="9">
    <source>
        <dbReference type="SAM" id="SignalP"/>
    </source>
</evidence>
<evidence type="ECO:0000259" key="10">
    <source>
        <dbReference type="SMART" id="SM00635"/>
    </source>
</evidence>
<accession>A0A1B8TSE1</accession>
<keyword evidence="4" id="KW-0479">Metal-binding</keyword>
<dbReference type="InterPro" id="IPR012334">
    <property type="entry name" value="Pectin_lyas_fold"/>
</dbReference>
<dbReference type="GO" id="GO:0046872">
    <property type="term" value="F:metal ion binding"/>
    <property type="evidence" value="ECO:0007669"/>
    <property type="project" value="UniProtKB-KW"/>
</dbReference>
<evidence type="ECO:0000256" key="2">
    <source>
        <dbReference type="ARBA" id="ARBA00004613"/>
    </source>
</evidence>
<comment type="cofactor">
    <cofactor evidence="1">
        <name>Ca(2+)</name>
        <dbReference type="ChEBI" id="CHEBI:29108"/>
    </cofactor>
</comment>
<keyword evidence="5 9" id="KW-0732">Signal</keyword>
<comment type="similarity">
    <text evidence="8">Belongs to the polysaccharide lyase 9 family.</text>
</comment>
<comment type="subcellular location">
    <subcellularLocation>
        <location evidence="2">Secreted</location>
    </subcellularLocation>
</comment>
<comment type="caution">
    <text evidence="11">The sequence shown here is derived from an EMBL/GenBank/DDBJ whole genome shotgun (WGS) entry which is preliminary data.</text>
</comment>
<dbReference type="AlphaFoldDB" id="A0A1B8TSE1"/>
<dbReference type="InterPro" id="IPR053868">
    <property type="entry name" value="Pel9A-like_beta_helix"/>
</dbReference>
<dbReference type="GO" id="GO:0005576">
    <property type="term" value="C:extracellular region"/>
    <property type="evidence" value="ECO:0007669"/>
    <property type="project" value="UniProtKB-SubCell"/>
</dbReference>
<dbReference type="Proteomes" id="UP000092584">
    <property type="component" value="Unassembled WGS sequence"/>
</dbReference>
<dbReference type="SUPFAM" id="SSF51126">
    <property type="entry name" value="Pectin lyase-like"/>
    <property type="match status" value="1"/>
</dbReference>
<feature type="chain" id="PRO_5008615501" description="BIG2 domain-containing protein" evidence="9">
    <location>
        <begin position="27"/>
        <end position="580"/>
    </location>
</feature>
<keyword evidence="6" id="KW-0106">Calcium</keyword>
<evidence type="ECO:0000256" key="1">
    <source>
        <dbReference type="ARBA" id="ARBA00001913"/>
    </source>
</evidence>
<dbReference type="RefSeq" id="WP_065319498.1">
    <property type="nucleotide sequence ID" value="NZ_CP017477.1"/>
</dbReference>
<dbReference type="Gene3D" id="2.60.40.1080">
    <property type="match status" value="1"/>
</dbReference>
<dbReference type="InterPro" id="IPR011050">
    <property type="entry name" value="Pectin_lyase_fold/virulence"/>
</dbReference>
<reference evidence="12" key="1">
    <citation type="submission" date="2016-02" db="EMBL/GenBank/DDBJ databases">
        <authorList>
            <person name="Shin S.-K."/>
            <person name="Yi H."/>
            <person name="Kim E."/>
        </authorList>
    </citation>
    <scope>NUCLEOTIDE SEQUENCE [LARGE SCALE GENOMIC DNA]</scope>
    <source>
        <strain evidence="12">LPB0003</strain>
    </source>
</reference>
<evidence type="ECO:0000256" key="3">
    <source>
        <dbReference type="ARBA" id="ARBA00022525"/>
    </source>
</evidence>
<evidence type="ECO:0000313" key="12">
    <source>
        <dbReference type="Proteomes" id="UP000092584"/>
    </source>
</evidence>